<comment type="caution">
    <text evidence="2">The sequence shown here is derived from an EMBL/GenBank/DDBJ whole genome shotgun (WGS) entry which is preliminary data.</text>
</comment>
<gene>
    <name evidence="2" type="ORF">S01H4_19538</name>
</gene>
<protein>
    <submittedName>
        <fullName evidence="2">Uncharacterized protein</fullName>
    </submittedName>
</protein>
<feature type="transmembrane region" description="Helical" evidence="1">
    <location>
        <begin position="186"/>
        <end position="205"/>
    </location>
</feature>
<name>X0Z9S2_9ZZZZ</name>
<dbReference type="EMBL" id="BART01008719">
    <property type="protein sequence ID" value="GAG57143.1"/>
    <property type="molecule type" value="Genomic_DNA"/>
</dbReference>
<sequence>MKKVGTHKRTESRVIGRKYKGEELEEGEYSWIIQGRKDKKQSVDWITSSFGVELDDWAWWDANWIYRTNISVTNQEAFTVYNHPLNLTFDTATLITATKMEADCSDIRMIDKWLVFAITGAYMGVTILAFFIRGSPVFLPIMVILITINSVIATFVSNAHHEILNSAPIIAAAVADWTFIDALIINLPVISFLYLVMLTVVMIAFGEQI</sequence>
<proteinExistence type="predicted"/>
<evidence type="ECO:0000256" key="1">
    <source>
        <dbReference type="SAM" id="Phobius"/>
    </source>
</evidence>
<dbReference type="AlphaFoldDB" id="X0Z9S2"/>
<reference evidence="2" key="1">
    <citation type="journal article" date="2014" name="Front. Microbiol.">
        <title>High frequency of phylogenetically diverse reductive dehalogenase-homologous genes in deep subseafloor sedimentary metagenomes.</title>
        <authorList>
            <person name="Kawai M."/>
            <person name="Futagami T."/>
            <person name="Toyoda A."/>
            <person name="Takaki Y."/>
            <person name="Nishi S."/>
            <person name="Hori S."/>
            <person name="Arai W."/>
            <person name="Tsubouchi T."/>
            <person name="Morono Y."/>
            <person name="Uchiyama I."/>
            <person name="Ito T."/>
            <person name="Fujiyama A."/>
            <person name="Inagaki F."/>
            <person name="Takami H."/>
        </authorList>
    </citation>
    <scope>NUCLEOTIDE SEQUENCE</scope>
    <source>
        <strain evidence="2">Expedition CK06-06</strain>
    </source>
</reference>
<accession>X0Z9S2</accession>
<feature type="transmembrane region" description="Helical" evidence="1">
    <location>
        <begin position="138"/>
        <end position="156"/>
    </location>
</feature>
<evidence type="ECO:0000313" key="2">
    <source>
        <dbReference type="EMBL" id="GAG57143.1"/>
    </source>
</evidence>
<keyword evidence="1" id="KW-0812">Transmembrane</keyword>
<feature type="transmembrane region" description="Helical" evidence="1">
    <location>
        <begin position="113"/>
        <end position="132"/>
    </location>
</feature>
<feature type="transmembrane region" description="Helical" evidence="1">
    <location>
        <begin position="163"/>
        <end position="180"/>
    </location>
</feature>
<keyword evidence="1" id="KW-1133">Transmembrane helix</keyword>
<keyword evidence="1" id="KW-0472">Membrane</keyword>
<organism evidence="2">
    <name type="scientific">marine sediment metagenome</name>
    <dbReference type="NCBI Taxonomy" id="412755"/>
    <lineage>
        <taxon>unclassified sequences</taxon>
        <taxon>metagenomes</taxon>
        <taxon>ecological metagenomes</taxon>
    </lineage>
</organism>